<feature type="domain" description="Helix-turn-helix" evidence="1">
    <location>
        <begin position="6"/>
        <end position="53"/>
    </location>
</feature>
<dbReference type="Proteomes" id="UP001211006">
    <property type="component" value="Unassembled WGS sequence"/>
</dbReference>
<dbReference type="NCBIfam" id="TIGR01764">
    <property type="entry name" value="excise"/>
    <property type="match status" value="1"/>
</dbReference>
<comment type="caution">
    <text evidence="2">The sequence shown here is derived from an EMBL/GenBank/DDBJ whole genome shotgun (WGS) entry which is preliminary data.</text>
</comment>
<evidence type="ECO:0000313" key="3">
    <source>
        <dbReference type="Proteomes" id="UP001211006"/>
    </source>
</evidence>
<accession>A0AAW6C0F3</accession>
<dbReference type="GO" id="GO:0003677">
    <property type="term" value="F:DNA binding"/>
    <property type="evidence" value="ECO:0007669"/>
    <property type="project" value="InterPro"/>
</dbReference>
<name>A0AAW6C0F3_FLAPL</name>
<sequence>MEKLTMTVEEAGKVLGISRPTAYKLVQRADFPVVRVGHRLLVSTEGLREWVKKEAGVTES</sequence>
<dbReference type="InterPro" id="IPR010093">
    <property type="entry name" value="SinI_DNA-bd"/>
</dbReference>
<evidence type="ECO:0000259" key="1">
    <source>
        <dbReference type="Pfam" id="PF12728"/>
    </source>
</evidence>
<dbReference type="AlphaFoldDB" id="A0AAW6C0F3"/>
<dbReference type="InterPro" id="IPR038148">
    <property type="entry name" value="Tn1545/Tn916_Xis"/>
</dbReference>
<reference evidence="2" key="1">
    <citation type="submission" date="2023-01" db="EMBL/GenBank/DDBJ databases">
        <title>Human gut microbiome strain richness.</title>
        <authorList>
            <person name="Chen-Liaw A."/>
        </authorList>
    </citation>
    <scope>NUCLEOTIDE SEQUENCE</scope>
    <source>
        <strain evidence="2">2225st1_A6_2225SCRN_200828</strain>
    </source>
</reference>
<gene>
    <name evidence="2" type="ORF">PND83_00440</name>
</gene>
<dbReference type="RefSeq" id="WP_024723083.1">
    <property type="nucleotide sequence ID" value="NZ_BAABXT010000001.1"/>
</dbReference>
<proteinExistence type="predicted"/>
<dbReference type="Gene3D" id="3.90.105.50">
    <property type="match status" value="1"/>
</dbReference>
<protein>
    <submittedName>
        <fullName evidence="2">Helix-turn-helix domain-containing protein</fullName>
    </submittedName>
</protein>
<evidence type="ECO:0000313" key="2">
    <source>
        <dbReference type="EMBL" id="MDB7904443.1"/>
    </source>
</evidence>
<dbReference type="InterPro" id="IPR041657">
    <property type="entry name" value="HTH_17"/>
</dbReference>
<dbReference type="EMBL" id="JAQLWO010000001">
    <property type="protein sequence ID" value="MDB7904443.1"/>
    <property type="molecule type" value="Genomic_DNA"/>
</dbReference>
<dbReference type="Pfam" id="PF12728">
    <property type="entry name" value="HTH_17"/>
    <property type="match status" value="1"/>
</dbReference>
<organism evidence="2 3">
    <name type="scientific">Flavonifractor plautii</name>
    <name type="common">Fusobacterium plautii</name>
    <dbReference type="NCBI Taxonomy" id="292800"/>
    <lineage>
        <taxon>Bacteria</taxon>
        <taxon>Bacillati</taxon>
        <taxon>Bacillota</taxon>
        <taxon>Clostridia</taxon>
        <taxon>Eubacteriales</taxon>
        <taxon>Oscillospiraceae</taxon>
        <taxon>Flavonifractor</taxon>
    </lineage>
</organism>